<dbReference type="PANTHER" id="PTHR43537:SF49">
    <property type="entry name" value="TRANSCRIPTIONAL REGULATORY PROTEIN"/>
    <property type="match status" value="1"/>
</dbReference>
<accession>A1WFM5</accession>
<dbReference type="CDD" id="cd07377">
    <property type="entry name" value="WHTH_GntR"/>
    <property type="match status" value="1"/>
</dbReference>
<evidence type="ECO:0000259" key="5">
    <source>
        <dbReference type="PROSITE" id="PS50949"/>
    </source>
</evidence>
<dbReference type="InterPro" id="IPR036390">
    <property type="entry name" value="WH_DNA-bd_sf"/>
</dbReference>
<dbReference type="eggNOG" id="COG1802">
    <property type="taxonomic scope" value="Bacteria"/>
</dbReference>
<keyword evidence="1" id="KW-0805">Transcription regulation</keyword>
<evidence type="ECO:0000313" key="7">
    <source>
        <dbReference type="Proteomes" id="UP000000374"/>
    </source>
</evidence>
<keyword evidence="7" id="KW-1185">Reference proteome</keyword>
<dbReference type="Proteomes" id="UP000000374">
    <property type="component" value="Chromosome"/>
</dbReference>
<evidence type="ECO:0000256" key="1">
    <source>
        <dbReference type="ARBA" id="ARBA00023015"/>
    </source>
</evidence>
<dbReference type="OrthoDB" id="5343379at2"/>
<name>A1WFM5_VEREI</name>
<dbReference type="InterPro" id="IPR011711">
    <property type="entry name" value="GntR_C"/>
</dbReference>
<dbReference type="SMART" id="SM00895">
    <property type="entry name" value="FCD"/>
    <property type="match status" value="1"/>
</dbReference>
<dbReference type="GO" id="GO:0003700">
    <property type="term" value="F:DNA-binding transcription factor activity"/>
    <property type="evidence" value="ECO:0007669"/>
    <property type="project" value="InterPro"/>
</dbReference>
<organism evidence="6 7">
    <name type="scientific">Verminephrobacter eiseniae (strain EF01-2)</name>
    <dbReference type="NCBI Taxonomy" id="391735"/>
    <lineage>
        <taxon>Bacteria</taxon>
        <taxon>Pseudomonadati</taxon>
        <taxon>Pseudomonadota</taxon>
        <taxon>Betaproteobacteria</taxon>
        <taxon>Burkholderiales</taxon>
        <taxon>Comamonadaceae</taxon>
        <taxon>Verminephrobacter</taxon>
    </lineage>
</organism>
<evidence type="ECO:0000256" key="4">
    <source>
        <dbReference type="SAM" id="MobiDB-lite"/>
    </source>
</evidence>
<dbReference type="KEGG" id="vei:Veis_0649"/>
<dbReference type="SUPFAM" id="SSF48008">
    <property type="entry name" value="GntR ligand-binding domain-like"/>
    <property type="match status" value="1"/>
</dbReference>
<feature type="domain" description="HTH gntR-type" evidence="5">
    <location>
        <begin position="12"/>
        <end position="79"/>
    </location>
</feature>
<dbReference type="AlphaFoldDB" id="A1WFM5"/>
<evidence type="ECO:0000256" key="3">
    <source>
        <dbReference type="ARBA" id="ARBA00023163"/>
    </source>
</evidence>
<evidence type="ECO:0000313" key="6">
    <source>
        <dbReference type="EMBL" id="ABM56432.1"/>
    </source>
</evidence>
<dbReference type="GeneID" id="76459351"/>
<dbReference type="PANTHER" id="PTHR43537">
    <property type="entry name" value="TRANSCRIPTIONAL REGULATOR, GNTR FAMILY"/>
    <property type="match status" value="1"/>
</dbReference>
<dbReference type="SMART" id="SM00345">
    <property type="entry name" value="HTH_GNTR"/>
    <property type="match status" value="1"/>
</dbReference>
<dbReference type="SUPFAM" id="SSF46785">
    <property type="entry name" value="Winged helix' DNA-binding domain"/>
    <property type="match status" value="1"/>
</dbReference>
<dbReference type="PROSITE" id="PS50949">
    <property type="entry name" value="HTH_GNTR"/>
    <property type="match status" value="1"/>
</dbReference>
<dbReference type="RefSeq" id="WP_011808446.1">
    <property type="nucleotide sequence ID" value="NC_008786.1"/>
</dbReference>
<dbReference type="InterPro" id="IPR008920">
    <property type="entry name" value="TF_FadR/GntR_C"/>
</dbReference>
<protein>
    <submittedName>
        <fullName evidence="6">Transcriptional regulator, GntR family</fullName>
    </submittedName>
</protein>
<dbReference type="Gene3D" id="1.10.10.10">
    <property type="entry name" value="Winged helix-like DNA-binding domain superfamily/Winged helix DNA-binding domain"/>
    <property type="match status" value="1"/>
</dbReference>
<dbReference type="Gene3D" id="1.20.120.530">
    <property type="entry name" value="GntR ligand-binding domain-like"/>
    <property type="match status" value="1"/>
</dbReference>
<dbReference type="InterPro" id="IPR036388">
    <property type="entry name" value="WH-like_DNA-bd_sf"/>
</dbReference>
<proteinExistence type="predicted"/>
<dbReference type="GO" id="GO:0003677">
    <property type="term" value="F:DNA binding"/>
    <property type="evidence" value="ECO:0007669"/>
    <property type="project" value="UniProtKB-KW"/>
</dbReference>
<evidence type="ECO:0000256" key="2">
    <source>
        <dbReference type="ARBA" id="ARBA00023125"/>
    </source>
</evidence>
<keyword evidence="2" id="KW-0238">DNA-binding</keyword>
<dbReference type="STRING" id="391735.Veis_0649"/>
<keyword evidence="3" id="KW-0804">Transcription</keyword>
<sequence>MQTDETGSPVATSVTARLYDALLQDIVSGRIAPGEKLSEPVIARRFGASRAPVREAIRRLQERALVTYVVHQGVRVTEPSAAQFLALLDVREATEGMAARLAAGAMGAAERAALVALVASHRDEIERDPHGAYLQDQAEADFHWRIASGSGNAILAELLCDQFYPRLRLCRRLHATVAGRGRDAWQEHVRIAEAISQRDGELAEVLMRRHIRAARSALEQALAAAAAGRPTHRPPRHDGGVALITPPDPA</sequence>
<gene>
    <name evidence="6" type="ordered locus">Veis_0649</name>
</gene>
<dbReference type="InterPro" id="IPR000524">
    <property type="entry name" value="Tscrpt_reg_HTH_GntR"/>
</dbReference>
<dbReference type="Pfam" id="PF00392">
    <property type="entry name" value="GntR"/>
    <property type="match status" value="1"/>
</dbReference>
<reference evidence="7" key="1">
    <citation type="submission" date="2006-12" db="EMBL/GenBank/DDBJ databases">
        <title>Complete sequence of chromosome 1 of Verminephrobacter eiseniae EF01-2.</title>
        <authorList>
            <person name="Copeland A."/>
            <person name="Lucas S."/>
            <person name="Lapidus A."/>
            <person name="Barry K."/>
            <person name="Detter J.C."/>
            <person name="Glavina del Rio T."/>
            <person name="Dalin E."/>
            <person name="Tice H."/>
            <person name="Pitluck S."/>
            <person name="Chertkov O."/>
            <person name="Brettin T."/>
            <person name="Bruce D."/>
            <person name="Han C."/>
            <person name="Tapia R."/>
            <person name="Gilna P."/>
            <person name="Schmutz J."/>
            <person name="Larimer F."/>
            <person name="Land M."/>
            <person name="Hauser L."/>
            <person name="Kyrpides N."/>
            <person name="Kim E."/>
            <person name="Stahl D."/>
            <person name="Richardson P."/>
        </authorList>
    </citation>
    <scope>NUCLEOTIDE SEQUENCE [LARGE SCALE GENOMIC DNA]</scope>
    <source>
        <strain evidence="7">EF01-2</strain>
    </source>
</reference>
<dbReference type="EMBL" id="CP000542">
    <property type="protein sequence ID" value="ABM56432.1"/>
    <property type="molecule type" value="Genomic_DNA"/>
</dbReference>
<feature type="region of interest" description="Disordered" evidence="4">
    <location>
        <begin position="226"/>
        <end position="250"/>
    </location>
</feature>
<dbReference type="Pfam" id="PF07729">
    <property type="entry name" value="FCD"/>
    <property type="match status" value="1"/>
</dbReference>
<dbReference type="HOGENOM" id="CLU_017584_5_1_4"/>